<protein>
    <submittedName>
        <fullName evidence="1">Uncharacterized protein</fullName>
    </submittedName>
</protein>
<evidence type="ECO:0000313" key="1">
    <source>
        <dbReference type="EMBL" id="KIM97154.1"/>
    </source>
</evidence>
<evidence type="ECO:0000313" key="2">
    <source>
        <dbReference type="Proteomes" id="UP000054321"/>
    </source>
</evidence>
<sequence length="198" mass="21899">MTFPRSRYDLFTSLERLASKFFIASRGFGHCVLPETSLSPLYQACASVKGRKTLPRAMAGVKTEPLDICGQEIRIQDSSKRSQQPNNLVPARVIFKSSQADVPADTPAAAPPEHTERKATAGTLPLTKKYLVEHERQQVLFWTNATAVSERRREYAHTLKVAAESLSIDVSQATFKKMILTVEGMTPLERLVGGHDSA</sequence>
<accession>A0A0C3H1D5</accession>
<name>A0A0C3H1D5_OIDMZ</name>
<reference evidence="1 2" key="1">
    <citation type="submission" date="2014-04" db="EMBL/GenBank/DDBJ databases">
        <authorList>
            <consortium name="DOE Joint Genome Institute"/>
            <person name="Kuo A."/>
            <person name="Martino E."/>
            <person name="Perotto S."/>
            <person name="Kohler A."/>
            <person name="Nagy L.G."/>
            <person name="Floudas D."/>
            <person name="Copeland A."/>
            <person name="Barry K.W."/>
            <person name="Cichocki N."/>
            <person name="Veneault-Fourrey C."/>
            <person name="LaButti K."/>
            <person name="Lindquist E.A."/>
            <person name="Lipzen A."/>
            <person name="Lundell T."/>
            <person name="Morin E."/>
            <person name="Murat C."/>
            <person name="Sun H."/>
            <person name="Tunlid A."/>
            <person name="Henrissat B."/>
            <person name="Grigoriev I.V."/>
            <person name="Hibbett D.S."/>
            <person name="Martin F."/>
            <person name="Nordberg H.P."/>
            <person name="Cantor M.N."/>
            <person name="Hua S.X."/>
        </authorList>
    </citation>
    <scope>NUCLEOTIDE SEQUENCE [LARGE SCALE GENOMIC DNA]</scope>
    <source>
        <strain evidence="1 2">Zn</strain>
    </source>
</reference>
<reference evidence="2" key="2">
    <citation type="submission" date="2015-01" db="EMBL/GenBank/DDBJ databases">
        <title>Evolutionary Origins and Diversification of the Mycorrhizal Mutualists.</title>
        <authorList>
            <consortium name="DOE Joint Genome Institute"/>
            <consortium name="Mycorrhizal Genomics Consortium"/>
            <person name="Kohler A."/>
            <person name="Kuo A."/>
            <person name="Nagy L.G."/>
            <person name="Floudas D."/>
            <person name="Copeland A."/>
            <person name="Barry K.W."/>
            <person name="Cichocki N."/>
            <person name="Veneault-Fourrey C."/>
            <person name="LaButti K."/>
            <person name="Lindquist E.A."/>
            <person name="Lipzen A."/>
            <person name="Lundell T."/>
            <person name="Morin E."/>
            <person name="Murat C."/>
            <person name="Riley R."/>
            <person name="Ohm R."/>
            <person name="Sun H."/>
            <person name="Tunlid A."/>
            <person name="Henrissat B."/>
            <person name="Grigoriev I.V."/>
            <person name="Hibbett D.S."/>
            <person name="Martin F."/>
        </authorList>
    </citation>
    <scope>NUCLEOTIDE SEQUENCE [LARGE SCALE GENOMIC DNA]</scope>
    <source>
        <strain evidence="2">Zn</strain>
    </source>
</reference>
<proteinExistence type="predicted"/>
<gene>
    <name evidence="1" type="ORF">OIDMADRAFT_57791</name>
</gene>
<dbReference type="InParanoid" id="A0A0C3H1D5"/>
<dbReference type="AlphaFoldDB" id="A0A0C3H1D5"/>
<dbReference type="Proteomes" id="UP000054321">
    <property type="component" value="Unassembled WGS sequence"/>
</dbReference>
<keyword evidence="2" id="KW-1185">Reference proteome</keyword>
<organism evidence="1 2">
    <name type="scientific">Oidiodendron maius (strain Zn)</name>
    <dbReference type="NCBI Taxonomy" id="913774"/>
    <lineage>
        <taxon>Eukaryota</taxon>
        <taxon>Fungi</taxon>
        <taxon>Dikarya</taxon>
        <taxon>Ascomycota</taxon>
        <taxon>Pezizomycotina</taxon>
        <taxon>Leotiomycetes</taxon>
        <taxon>Leotiomycetes incertae sedis</taxon>
        <taxon>Myxotrichaceae</taxon>
        <taxon>Oidiodendron</taxon>
    </lineage>
</organism>
<dbReference type="HOGENOM" id="CLU_1378515_0_0_1"/>
<dbReference type="EMBL" id="KN832882">
    <property type="protein sequence ID" value="KIM97154.1"/>
    <property type="molecule type" value="Genomic_DNA"/>
</dbReference>